<dbReference type="GO" id="GO:0006955">
    <property type="term" value="P:immune response"/>
    <property type="evidence" value="ECO:0007669"/>
    <property type="project" value="InterPro"/>
</dbReference>
<protein>
    <submittedName>
        <fullName evidence="7">Si:dkey-86e18.1</fullName>
    </submittedName>
</protein>
<dbReference type="AlphaFoldDB" id="A0A8C6T6B2"/>
<comment type="similarity">
    <text evidence="2">Belongs to the tumor necrosis factor family.</text>
</comment>
<dbReference type="InterPro" id="IPR006052">
    <property type="entry name" value="TNF_dom"/>
</dbReference>
<reference evidence="7" key="1">
    <citation type="submission" date="2025-08" db="UniProtKB">
        <authorList>
            <consortium name="Ensembl"/>
        </authorList>
    </citation>
    <scope>IDENTIFICATION</scope>
</reference>
<dbReference type="SUPFAM" id="SSF49842">
    <property type="entry name" value="TNF-like"/>
    <property type="match status" value="1"/>
</dbReference>
<dbReference type="GO" id="GO:0016020">
    <property type="term" value="C:membrane"/>
    <property type="evidence" value="ECO:0007669"/>
    <property type="project" value="UniProtKB-SubCell"/>
</dbReference>
<keyword evidence="4 5" id="KW-0472">Membrane</keyword>
<proteinExistence type="inferred from homology"/>
<evidence type="ECO:0000259" key="6">
    <source>
        <dbReference type="PROSITE" id="PS50049"/>
    </source>
</evidence>
<dbReference type="GO" id="GO:0005164">
    <property type="term" value="F:tumor necrosis factor receptor binding"/>
    <property type="evidence" value="ECO:0007669"/>
    <property type="project" value="InterPro"/>
</dbReference>
<dbReference type="GO" id="GO:0005125">
    <property type="term" value="F:cytokine activity"/>
    <property type="evidence" value="ECO:0007669"/>
    <property type="project" value="UniProtKB-KW"/>
</dbReference>
<dbReference type="Proteomes" id="UP000694523">
    <property type="component" value="Unplaced"/>
</dbReference>
<dbReference type="PANTHER" id="PTHR11471">
    <property type="entry name" value="TUMOR NECROSIS FACTOR FAMILY MEMBER"/>
    <property type="match status" value="1"/>
</dbReference>
<evidence type="ECO:0000313" key="8">
    <source>
        <dbReference type="Proteomes" id="UP000694523"/>
    </source>
</evidence>
<sequence>MSHQQTHDHAYPLPQVFVMDGGGGQTHRGALPTMIPTWSFPPAQEVVRNSGKRRGCMGVSSRLAILVLLLFALVFASLGMGAVWTVNLQKELKEVRKMVKAVNKTTEELARKEQIIVPQKQIGLFEPVLKEEKEVEEERPAAHVVGRIDHDSSRKTLKWNSHVGRGFTAGGVVYRVEDGALQVNQTGLYYIYCRVELIFRTCDSTSSFDHSVFVRRPGRTSHLMDAHRQGFCPTQQGRAWTTDSYLGSVLHLQKDDKVLVNVSHPHYLTHEHYANFFGLYKV</sequence>
<dbReference type="CDD" id="cd00184">
    <property type="entry name" value="TNF"/>
    <property type="match status" value="1"/>
</dbReference>
<dbReference type="Gene3D" id="2.60.120.40">
    <property type="match status" value="1"/>
</dbReference>
<dbReference type="Pfam" id="PF00229">
    <property type="entry name" value="TNF"/>
    <property type="match status" value="1"/>
</dbReference>
<dbReference type="InterPro" id="IPR008983">
    <property type="entry name" value="Tumour_necrosis_fac-like_dom"/>
</dbReference>
<keyword evidence="8" id="KW-1185">Reference proteome</keyword>
<dbReference type="PANTHER" id="PTHR11471:SF33">
    <property type="entry name" value="TUMOR NECROSIS FACTOR LIGAND SUPERFAMILY MEMBER 6"/>
    <property type="match status" value="1"/>
</dbReference>
<reference evidence="7" key="2">
    <citation type="submission" date="2025-09" db="UniProtKB">
        <authorList>
            <consortium name="Ensembl"/>
        </authorList>
    </citation>
    <scope>IDENTIFICATION</scope>
</reference>
<evidence type="ECO:0000256" key="4">
    <source>
        <dbReference type="ARBA" id="ARBA00023136"/>
    </source>
</evidence>
<accession>A0A8C6T6B2</accession>
<feature type="domain" description="THD" evidence="6">
    <location>
        <begin position="140"/>
        <end position="282"/>
    </location>
</feature>
<feature type="transmembrane region" description="Helical" evidence="5">
    <location>
        <begin position="63"/>
        <end position="86"/>
    </location>
</feature>
<dbReference type="Ensembl" id="ENSNMLT00000018211.1">
    <property type="protein sequence ID" value="ENSNMLP00000016207.1"/>
    <property type="gene ID" value="ENSNMLG00000010742.1"/>
</dbReference>
<comment type="subcellular location">
    <subcellularLocation>
        <location evidence="1">Membrane</location>
    </subcellularLocation>
</comment>
<evidence type="ECO:0000256" key="2">
    <source>
        <dbReference type="ARBA" id="ARBA00008670"/>
    </source>
</evidence>
<keyword evidence="5" id="KW-0812">Transmembrane</keyword>
<dbReference type="GO" id="GO:0043123">
    <property type="term" value="P:positive regulation of canonical NF-kappaB signal transduction"/>
    <property type="evidence" value="ECO:0007669"/>
    <property type="project" value="TreeGrafter"/>
</dbReference>
<evidence type="ECO:0000256" key="1">
    <source>
        <dbReference type="ARBA" id="ARBA00004370"/>
    </source>
</evidence>
<dbReference type="GO" id="GO:0008625">
    <property type="term" value="P:extrinsic apoptotic signaling pathway via death domain receptors"/>
    <property type="evidence" value="ECO:0007669"/>
    <property type="project" value="TreeGrafter"/>
</dbReference>
<keyword evidence="5" id="KW-1133">Transmembrane helix</keyword>
<name>A0A8C6T6B2_9GOBI</name>
<evidence type="ECO:0000313" key="7">
    <source>
        <dbReference type="Ensembl" id="ENSNMLP00000016207.1"/>
    </source>
</evidence>
<evidence type="ECO:0000256" key="5">
    <source>
        <dbReference type="SAM" id="Phobius"/>
    </source>
</evidence>
<keyword evidence="3" id="KW-0202">Cytokine</keyword>
<evidence type="ECO:0000256" key="3">
    <source>
        <dbReference type="ARBA" id="ARBA00022514"/>
    </source>
</evidence>
<dbReference type="PROSITE" id="PS50049">
    <property type="entry name" value="THD_2"/>
    <property type="match status" value="1"/>
</dbReference>
<dbReference type="SMART" id="SM00207">
    <property type="entry name" value="TNF"/>
    <property type="match status" value="1"/>
</dbReference>
<dbReference type="GO" id="GO:0005615">
    <property type="term" value="C:extracellular space"/>
    <property type="evidence" value="ECO:0007669"/>
    <property type="project" value="UniProtKB-KW"/>
</dbReference>
<organism evidence="7 8">
    <name type="scientific">Neogobius melanostomus</name>
    <name type="common">round goby</name>
    <dbReference type="NCBI Taxonomy" id="47308"/>
    <lineage>
        <taxon>Eukaryota</taxon>
        <taxon>Metazoa</taxon>
        <taxon>Chordata</taxon>
        <taxon>Craniata</taxon>
        <taxon>Vertebrata</taxon>
        <taxon>Euteleostomi</taxon>
        <taxon>Actinopterygii</taxon>
        <taxon>Neopterygii</taxon>
        <taxon>Teleostei</taxon>
        <taxon>Neoteleostei</taxon>
        <taxon>Acanthomorphata</taxon>
        <taxon>Gobiaria</taxon>
        <taxon>Gobiiformes</taxon>
        <taxon>Gobioidei</taxon>
        <taxon>Gobiidae</taxon>
        <taxon>Benthophilinae</taxon>
        <taxon>Neogobiini</taxon>
        <taxon>Neogobius</taxon>
    </lineage>
</organism>